<keyword evidence="2" id="KW-1185">Reference proteome</keyword>
<evidence type="ECO:0000313" key="1">
    <source>
        <dbReference type="EMBL" id="KAJ4979522.1"/>
    </source>
</evidence>
<dbReference type="AlphaFoldDB" id="A0A9Q0KZ21"/>
<dbReference type="GO" id="GO:0004848">
    <property type="term" value="F:ureidoglycolate hydrolase activity"/>
    <property type="evidence" value="ECO:0007669"/>
    <property type="project" value="InterPro"/>
</dbReference>
<comment type="caution">
    <text evidence="1">The sequence shown here is derived from an EMBL/GenBank/DDBJ whole genome shotgun (WGS) entry which is preliminary data.</text>
</comment>
<dbReference type="OrthoDB" id="2018886at2759"/>
<proteinExistence type="predicted"/>
<dbReference type="InterPro" id="IPR011051">
    <property type="entry name" value="RmlC_Cupin_sf"/>
</dbReference>
<name>A0A9Q0KZ21_9MAGN</name>
<dbReference type="InterPro" id="IPR024060">
    <property type="entry name" value="Ureidoglycolate_lyase_dom_sf"/>
</dbReference>
<dbReference type="Gene3D" id="2.60.120.480">
    <property type="entry name" value="Ureidoglycolate hydrolase"/>
    <property type="match status" value="1"/>
</dbReference>
<sequence length="190" mass="21375">MDSSSEATAPTVVKRNAIEATPESFKEFGQVIEVSPDGEEFGPNDAQLELSRGIPRFYIMHIETRPLTFHSITHHANVTQCLGSVGGHDWYLGVAKGSIVDPDKTVPQADQKVVQSKCGHYYVPPHPDDVRVFRITGHKFVKLNIGTWHAGPLFKPEAMDFYNLELSNTNVVDHTKYYYDKDRVVFVIDD</sequence>
<dbReference type="Proteomes" id="UP001141806">
    <property type="component" value="Unassembled WGS sequence"/>
</dbReference>
<dbReference type="SUPFAM" id="SSF51182">
    <property type="entry name" value="RmlC-like cupins"/>
    <property type="match status" value="1"/>
</dbReference>
<organism evidence="1 2">
    <name type="scientific">Protea cynaroides</name>
    <dbReference type="NCBI Taxonomy" id="273540"/>
    <lineage>
        <taxon>Eukaryota</taxon>
        <taxon>Viridiplantae</taxon>
        <taxon>Streptophyta</taxon>
        <taxon>Embryophyta</taxon>
        <taxon>Tracheophyta</taxon>
        <taxon>Spermatophyta</taxon>
        <taxon>Magnoliopsida</taxon>
        <taxon>Proteales</taxon>
        <taxon>Proteaceae</taxon>
        <taxon>Protea</taxon>
    </lineage>
</organism>
<gene>
    <name evidence="1" type="ORF">NE237_010302</name>
</gene>
<reference evidence="1" key="1">
    <citation type="journal article" date="2023" name="Plant J.">
        <title>The genome of the king protea, Protea cynaroides.</title>
        <authorList>
            <person name="Chang J."/>
            <person name="Duong T.A."/>
            <person name="Schoeman C."/>
            <person name="Ma X."/>
            <person name="Roodt D."/>
            <person name="Barker N."/>
            <person name="Li Z."/>
            <person name="Van de Peer Y."/>
            <person name="Mizrachi E."/>
        </authorList>
    </citation>
    <scope>NUCLEOTIDE SEQUENCE</scope>
    <source>
        <tissue evidence="1">Young leaves</tissue>
    </source>
</reference>
<evidence type="ECO:0000313" key="2">
    <source>
        <dbReference type="Proteomes" id="UP001141806"/>
    </source>
</evidence>
<dbReference type="PANTHER" id="PTHR35721">
    <property type="entry name" value="UREIDOGLYCOLATE HYDROLASE"/>
    <property type="match status" value="1"/>
</dbReference>
<accession>A0A9Q0KZ21</accession>
<evidence type="ECO:0008006" key="3">
    <source>
        <dbReference type="Google" id="ProtNLM"/>
    </source>
</evidence>
<dbReference type="EMBL" id="JAMYWD010000002">
    <property type="protein sequence ID" value="KAJ4979522.1"/>
    <property type="molecule type" value="Genomic_DNA"/>
</dbReference>
<protein>
    <recommendedName>
        <fullName evidence="3">Ureidoglycolate hydrolase</fullName>
    </recommendedName>
</protein>
<dbReference type="PANTHER" id="PTHR35721:SF1">
    <property type="entry name" value="UREIDOGLYCOLATE HYDROLASE"/>
    <property type="match status" value="1"/>
</dbReference>